<dbReference type="InParanoid" id="A0A7J7E179"/>
<dbReference type="CDD" id="cd00590">
    <property type="entry name" value="RRM_SF"/>
    <property type="match status" value="2"/>
</dbReference>
<dbReference type="InterPro" id="IPR035979">
    <property type="entry name" value="RBD_domain_sf"/>
</dbReference>
<keyword evidence="2" id="KW-1185">Reference proteome</keyword>
<dbReference type="Proteomes" id="UP000593562">
    <property type="component" value="Unassembled WGS sequence"/>
</dbReference>
<proteinExistence type="predicted"/>
<dbReference type="Gene3D" id="3.30.70.330">
    <property type="match status" value="1"/>
</dbReference>
<dbReference type="PANTHER" id="PTHR34568">
    <property type="entry name" value="RRM DOMAIN-CONTAINING PROTEIN"/>
    <property type="match status" value="1"/>
</dbReference>
<name>A0A7J7E179_TRIWF</name>
<dbReference type="SUPFAM" id="SSF54928">
    <property type="entry name" value="RNA-binding domain, RBD"/>
    <property type="match status" value="1"/>
</dbReference>
<dbReference type="PANTHER" id="PTHR34568:SF5">
    <property type="entry name" value="RNA-BINDING (RRM_RBD_RNP MOTIFS) FAMILY PROTEIN"/>
    <property type="match status" value="1"/>
</dbReference>
<dbReference type="OrthoDB" id="1938644at2759"/>
<dbReference type="GO" id="GO:0003676">
    <property type="term" value="F:nucleic acid binding"/>
    <property type="evidence" value="ECO:0007669"/>
    <property type="project" value="InterPro"/>
</dbReference>
<evidence type="ECO:0000313" key="1">
    <source>
        <dbReference type="EMBL" id="KAF5752400.1"/>
    </source>
</evidence>
<dbReference type="InterPro" id="IPR058942">
    <property type="entry name" value="AT3G52170-like"/>
</dbReference>
<accession>A0A7J7E179</accession>
<dbReference type="AlphaFoldDB" id="A0A7J7E179"/>
<sequence length="793" mass="88139">MALFRLLLLKQGFRSNTRGLIMSTRSCSSLSGGTEAPNPNHLERLEEKGEFSVDSSSKKCSEIHSGVFSKATHVQSKVVGSWNSLKGIFTVWKGKITRQPQFQKQITNETLESKVDSKASEVIMMQHQPDATCNGKSHAVFQSVDSKECVTTSSTLHLTGKCASENIVDTTASENSVDDTTSDVIKMYKNTDNVELSEPDSIVQSLEVRNENENENGYKQLEGAMTCAVVEVDRNQKKKAEKLSSPTAQLPREGFKTVGEGMTKFTPFKMEKLLKKKIVTSPQTAPAVSNEGEILLSSDGSQKDNEFVELFLRKTNGQNLAEMTNENSAIVTPSDSLETSSKTSMGDVGKNIKDLIDCIKILPAKQSSRKSQDRIVATRPTTGQVGTKDLGKKIKSCIDLHNAVIEGRQTSFHGHPKSKENKQYNENKVIEEPGVKIPLELCTNAISQFERGDEGGDVNTRAHDLMKQELVSHSSTTKENLNQTMDTGGHMQNRVLLRLLHHSVTNDDIMNAFTDCGPILKIEEIWSFKDSKFKDAFVYFKRRKGLRKALKKTDLLVRSTDAFMEAPSSLEGNPNKISIPNLIGDPDVPVELVKNPTQTVKIKQWTGDISSHQLIEALSFCGSGITILGSSNSVAYVEFETEDAKERAIVEHSISVFGKQLFIFRIDVPRTTVIRLSNIKKRSENIRLICNSHGKVKNMFWRGKGLVDVQFKLSEWPNMSSILNRLNGLVVDGRRWVAVPAPVFPPAILNVLWSDPDGKRHVKATVDSLMRKLGNVDMEEFTSLSAMYFGKEF</sequence>
<evidence type="ECO:0008006" key="3">
    <source>
        <dbReference type="Google" id="ProtNLM"/>
    </source>
</evidence>
<dbReference type="EMBL" id="JAAARO010000001">
    <property type="protein sequence ID" value="KAF5752400.1"/>
    <property type="molecule type" value="Genomic_DNA"/>
</dbReference>
<comment type="caution">
    <text evidence="1">The sequence shown here is derived from an EMBL/GenBank/DDBJ whole genome shotgun (WGS) entry which is preliminary data.</text>
</comment>
<dbReference type="InterPro" id="IPR012677">
    <property type="entry name" value="Nucleotide-bd_a/b_plait_sf"/>
</dbReference>
<evidence type="ECO:0000313" key="2">
    <source>
        <dbReference type="Proteomes" id="UP000593562"/>
    </source>
</evidence>
<organism evidence="1 2">
    <name type="scientific">Tripterygium wilfordii</name>
    <name type="common">Thunder God vine</name>
    <dbReference type="NCBI Taxonomy" id="458696"/>
    <lineage>
        <taxon>Eukaryota</taxon>
        <taxon>Viridiplantae</taxon>
        <taxon>Streptophyta</taxon>
        <taxon>Embryophyta</taxon>
        <taxon>Tracheophyta</taxon>
        <taxon>Spermatophyta</taxon>
        <taxon>Magnoliopsida</taxon>
        <taxon>eudicotyledons</taxon>
        <taxon>Gunneridae</taxon>
        <taxon>Pentapetalae</taxon>
        <taxon>rosids</taxon>
        <taxon>fabids</taxon>
        <taxon>Celastrales</taxon>
        <taxon>Celastraceae</taxon>
        <taxon>Tripterygium</taxon>
    </lineage>
</organism>
<protein>
    <recommendedName>
        <fullName evidence="3">RRM domain-containing protein</fullName>
    </recommendedName>
</protein>
<reference evidence="1 2" key="1">
    <citation type="journal article" date="2020" name="Nat. Commun.">
        <title>Genome of Tripterygium wilfordii and identification of cytochrome P450 involved in triptolide biosynthesis.</title>
        <authorList>
            <person name="Tu L."/>
            <person name="Su P."/>
            <person name="Zhang Z."/>
            <person name="Gao L."/>
            <person name="Wang J."/>
            <person name="Hu T."/>
            <person name="Zhou J."/>
            <person name="Zhang Y."/>
            <person name="Zhao Y."/>
            <person name="Liu Y."/>
            <person name="Song Y."/>
            <person name="Tong Y."/>
            <person name="Lu Y."/>
            <person name="Yang J."/>
            <person name="Xu C."/>
            <person name="Jia M."/>
            <person name="Peters R.J."/>
            <person name="Huang L."/>
            <person name="Gao W."/>
        </authorList>
    </citation>
    <scope>NUCLEOTIDE SEQUENCE [LARGE SCALE GENOMIC DNA]</scope>
    <source>
        <strain evidence="2">cv. XIE 37</strain>
        <tissue evidence="1">Leaf</tissue>
    </source>
</reference>
<gene>
    <name evidence="1" type="ORF">HS088_TW01G00309</name>
</gene>